<feature type="region of interest" description="Disordered" evidence="21">
    <location>
        <begin position="1"/>
        <end position="116"/>
    </location>
</feature>
<keyword evidence="11" id="KW-0418">Kinase</keyword>
<feature type="compositionally biased region" description="Polar residues" evidence="21">
    <location>
        <begin position="383"/>
        <end position="395"/>
    </location>
</feature>
<keyword evidence="13 20" id="KW-0067">ATP-binding</keyword>
<feature type="compositionally biased region" description="Basic and acidic residues" evidence="21">
    <location>
        <begin position="1945"/>
        <end position="1956"/>
    </location>
</feature>
<feature type="compositionally biased region" description="Low complexity" evidence="21">
    <location>
        <begin position="371"/>
        <end position="382"/>
    </location>
</feature>
<evidence type="ECO:0000256" key="8">
    <source>
        <dbReference type="ARBA" id="ARBA00022533"/>
    </source>
</evidence>
<feature type="compositionally biased region" description="Polar residues" evidence="21">
    <location>
        <begin position="1959"/>
        <end position="1968"/>
    </location>
</feature>
<feature type="compositionally biased region" description="Basic and acidic residues" evidence="21">
    <location>
        <begin position="91"/>
        <end position="100"/>
    </location>
</feature>
<comment type="catalytic activity">
    <reaction evidence="17">
        <text>L-threonyl-[protein] + ATP = O-phospho-L-threonyl-[protein] + ADP + H(+)</text>
        <dbReference type="Rhea" id="RHEA:46608"/>
        <dbReference type="Rhea" id="RHEA-COMP:11060"/>
        <dbReference type="Rhea" id="RHEA-COMP:11605"/>
        <dbReference type="ChEBI" id="CHEBI:15378"/>
        <dbReference type="ChEBI" id="CHEBI:30013"/>
        <dbReference type="ChEBI" id="CHEBI:30616"/>
        <dbReference type="ChEBI" id="CHEBI:61977"/>
        <dbReference type="ChEBI" id="CHEBI:456216"/>
        <dbReference type="EC" id="2.7.11.22"/>
    </reaction>
</comment>
<feature type="compositionally biased region" description="Basic and acidic residues" evidence="21">
    <location>
        <begin position="1488"/>
        <end position="1574"/>
    </location>
</feature>
<dbReference type="GO" id="GO:0046654">
    <property type="term" value="P:tetrahydrofolate biosynthetic process"/>
    <property type="evidence" value="ECO:0007669"/>
    <property type="project" value="InterPro"/>
</dbReference>
<dbReference type="VEuPathDB" id="FungiDB:AO090102000517"/>
<dbReference type="GO" id="GO:0030332">
    <property type="term" value="F:cyclin binding"/>
    <property type="evidence" value="ECO:0007669"/>
    <property type="project" value="TreeGrafter"/>
</dbReference>
<evidence type="ECO:0000256" key="1">
    <source>
        <dbReference type="ARBA" id="ARBA00005080"/>
    </source>
</evidence>
<feature type="binding site" evidence="20">
    <location>
        <position position="1632"/>
    </location>
    <ligand>
        <name>ATP</name>
        <dbReference type="ChEBI" id="CHEBI:30616"/>
    </ligand>
</feature>
<dbReference type="InterPro" id="IPR000719">
    <property type="entry name" value="Prot_kinase_dom"/>
</dbReference>
<evidence type="ECO:0000256" key="6">
    <source>
        <dbReference type="ARBA" id="ARBA00017272"/>
    </source>
</evidence>
<feature type="compositionally biased region" description="Polar residues" evidence="21">
    <location>
        <begin position="72"/>
        <end position="81"/>
    </location>
</feature>
<evidence type="ECO:0000313" key="23">
    <source>
        <dbReference type="EMBL" id="OOO11788.1"/>
    </source>
</evidence>
<dbReference type="PANTHER" id="PTHR24056:SF546">
    <property type="entry name" value="CYCLIN-DEPENDENT KINASE 12"/>
    <property type="match status" value="1"/>
</dbReference>
<organism evidence="23 24">
    <name type="scientific">Aspergillus oryzae</name>
    <name type="common">Yellow koji mold</name>
    <dbReference type="NCBI Taxonomy" id="5062"/>
    <lineage>
        <taxon>Eukaryota</taxon>
        <taxon>Fungi</taxon>
        <taxon>Dikarya</taxon>
        <taxon>Ascomycota</taxon>
        <taxon>Pezizomycotina</taxon>
        <taxon>Eurotiomycetes</taxon>
        <taxon>Eurotiomycetidae</taxon>
        <taxon>Eurotiales</taxon>
        <taxon>Aspergillaceae</taxon>
        <taxon>Aspergillus</taxon>
        <taxon>Aspergillus subgen. Circumdati</taxon>
    </lineage>
</organism>
<dbReference type="PROSITE" id="PS00108">
    <property type="entry name" value="PROTEIN_KINASE_ST"/>
    <property type="match status" value="1"/>
</dbReference>
<dbReference type="SMART" id="SM00220">
    <property type="entry name" value="S_TKc"/>
    <property type="match status" value="1"/>
</dbReference>
<dbReference type="InterPro" id="IPR043133">
    <property type="entry name" value="GTP-CH-I_C/QueF"/>
</dbReference>
<evidence type="ECO:0000256" key="4">
    <source>
        <dbReference type="ARBA" id="ARBA00012425"/>
    </source>
</evidence>
<dbReference type="GO" id="GO:0005524">
    <property type="term" value="F:ATP binding"/>
    <property type="evidence" value="ECO:0007669"/>
    <property type="project" value="UniProtKB-UniRule"/>
</dbReference>
<dbReference type="EMBL" id="MKZY01000003">
    <property type="protein sequence ID" value="OOO11788.1"/>
    <property type="molecule type" value="Genomic_DNA"/>
</dbReference>
<evidence type="ECO:0000256" key="5">
    <source>
        <dbReference type="ARBA" id="ARBA00012715"/>
    </source>
</evidence>
<dbReference type="GO" id="GO:0004693">
    <property type="term" value="F:cyclin-dependent protein serine/threonine kinase activity"/>
    <property type="evidence" value="ECO:0007669"/>
    <property type="project" value="UniProtKB-EC"/>
</dbReference>
<dbReference type="Pfam" id="PF01227">
    <property type="entry name" value="GTP_cyclohydroI"/>
    <property type="match status" value="1"/>
</dbReference>
<feature type="compositionally biased region" description="Basic and acidic residues" evidence="21">
    <location>
        <begin position="1464"/>
        <end position="1477"/>
    </location>
</feature>
<feature type="compositionally biased region" description="Low complexity" evidence="21">
    <location>
        <begin position="101"/>
        <end position="116"/>
    </location>
</feature>
<dbReference type="SUPFAM" id="SSF56112">
    <property type="entry name" value="Protein kinase-like (PK-like)"/>
    <property type="match status" value="1"/>
</dbReference>
<keyword evidence="10 20" id="KW-0547">Nucleotide-binding</keyword>
<name>A0A1S9DRR7_ASPOZ</name>
<comment type="similarity">
    <text evidence="3">Belongs to the GTP cyclohydrolase I family.</text>
</comment>
<evidence type="ECO:0000256" key="18">
    <source>
        <dbReference type="ARBA" id="ARBA00048367"/>
    </source>
</evidence>
<feature type="region of interest" description="Disordered" evidence="21">
    <location>
        <begin position="1180"/>
        <end position="1286"/>
    </location>
</feature>
<dbReference type="NCBIfam" id="NF006826">
    <property type="entry name" value="PRK09347.1-3"/>
    <property type="match status" value="1"/>
</dbReference>
<dbReference type="EC" id="2.7.11.22" evidence="4"/>
<evidence type="ECO:0000259" key="22">
    <source>
        <dbReference type="PROSITE" id="PS50011"/>
    </source>
</evidence>
<evidence type="ECO:0000256" key="13">
    <source>
        <dbReference type="ARBA" id="ARBA00022840"/>
    </source>
</evidence>
<dbReference type="GO" id="GO:0008024">
    <property type="term" value="C:cyclin/CDK positive transcription elongation factor complex"/>
    <property type="evidence" value="ECO:0007669"/>
    <property type="project" value="TreeGrafter"/>
</dbReference>
<feature type="compositionally biased region" description="Basic and acidic residues" evidence="21">
    <location>
        <begin position="1912"/>
        <end position="1937"/>
    </location>
</feature>
<accession>A0A1S9DRR7</accession>
<feature type="region of interest" description="Disordered" evidence="21">
    <location>
        <begin position="328"/>
        <end position="397"/>
    </location>
</feature>
<evidence type="ECO:0000256" key="3">
    <source>
        <dbReference type="ARBA" id="ARBA00008085"/>
    </source>
</evidence>
<dbReference type="InterPro" id="IPR020602">
    <property type="entry name" value="GTP_CycHdrlase_I_dom"/>
</dbReference>
<feature type="compositionally biased region" description="Polar residues" evidence="21">
    <location>
        <begin position="1423"/>
        <end position="1433"/>
    </location>
</feature>
<dbReference type="PROSITE" id="PS00860">
    <property type="entry name" value="GTP_CYCLOHYDROL_1_2"/>
    <property type="match status" value="1"/>
</dbReference>
<dbReference type="Gene3D" id="3.30.200.20">
    <property type="entry name" value="Phosphorylase Kinase, domain 1"/>
    <property type="match status" value="1"/>
</dbReference>
<evidence type="ECO:0000256" key="2">
    <source>
        <dbReference type="ARBA" id="ARBA00006485"/>
    </source>
</evidence>
<dbReference type="InterPro" id="IPR017441">
    <property type="entry name" value="Protein_kinase_ATP_BS"/>
</dbReference>
<dbReference type="GO" id="GO:0005525">
    <property type="term" value="F:GTP binding"/>
    <property type="evidence" value="ECO:0007669"/>
    <property type="project" value="UniProtKB-KW"/>
</dbReference>
<dbReference type="Proteomes" id="UP000190312">
    <property type="component" value="Unassembled WGS sequence"/>
</dbReference>
<dbReference type="InterPro" id="IPR050108">
    <property type="entry name" value="CDK"/>
</dbReference>
<keyword evidence="15" id="KW-0342">GTP-binding</keyword>
<feature type="region of interest" description="Disordered" evidence="21">
    <location>
        <begin position="523"/>
        <end position="590"/>
    </location>
</feature>
<dbReference type="InterPro" id="IPR011009">
    <property type="entry name" value="Kinase-like_dom_sf"/>
</dbReference>
<dbReference type="GO" id="GO:0008353">
    <property type="term" value="F:RNA polymerase II CTD heptapeptide repeat kinase activity"/>
    <property type="evidence" value="ECO:0007669"/>
    <property type="project" value="TreeGrafter"/>
</dbReference>
<keyword evidence="12 23" id="KW-0378">Hydrolase</keyword>
<dbReference type="NCBIfam" id="NF006825">
    <property type="entry name" value="PRK09347.1-2"/>
    <property type="match status" value="1"/>
</dbReference>
<dbReference type="GO" id="GO:0032968">
    <property type="term" value="P:positive regulation of transcription elongation by RNA polymerase II"/>
    <property type="evidence" value="ECO:0007669"/>
    <property type="project" value="TreeGrafter"/>
</dbReference>
<evidence type="ECO:0000256" key="15">
    <source>
        <dbReference type="ARBA" id="ARBA00023134"/>
    </source>
</evidence>
<comment type="catalytic activity">
    <reaction evidence="18">
        <text>L-seryl-[protein] + ATP = O-phospho-L-seryl-[protein] + ADP + H(+)</text>
        <dbReference type="Rhea" id="RHEA:17989"/>
        <dbReference type="Rhea" id="RHEA-COMP:9863"/>
        <dbReference type="Rhea" id="RHEA-COMP:11604"/>
        <dbReference type="ChEBI" id="CHEBI:15378"/>
        <dbReference type="ChEBI" id="CHEBI:29999"/>
        <dbReference type="ChEBI" id="CHEBI:30616"/>
        <dbReference type="ChEBI" id="CHEBI:83421"/>
        <dbReference type="ChEBI" id="CHEBI:456216"/>
        <dbReference type="EC" id="2.7.11.22"/>
    </reaction>
</comment>
<dbReference type="eggNOG" id="ENOG502SPGI">
    <property type="taxonomic scope" value="Eukaryota"/>
</dbReference>
<dbReference type="InterPro" id="IPR001474">
    <property type="entry name" value="GTP_CycHdrlase_I"/>
</dbReference>
<dbReference type="HAMAP" id="MF_00223">
    <property type="entry name" value="FolE"/>
    <property type="match status" value="1"/>
</dbReference>
<comment type="pathway">
    <text evidence="1">Cofactor biosynthesis; 7,8-dihydroneopterin triphosphate biosynthesis; 7,8-dihydroneopterin triphosphate from GTP: step 1/1.</text>
</comment>
<dbReference type="PROSITE" id="PS00107">
    <property type="entry name" value="PROTEIN_KINASE_ATP"/>
    <property type="match status" value="1"/>
</dbReference>
<dbReference type="FunFam" id="1.10.286.10:FF:000003">
    <property type="entry name" value="GTP cyclohydrolase 1"/>
    <property type="match status" value="1"/>
</dbReference>
<dbReference type="NCBIfam" id="TIGR00063">
    <property type="entry name" value="folE"/>
    <property type="match status" value="1"/>
</dbReference>
<evidence type="ECO:0000256" key="16">
    <source>
        <dbReference type="ARBA" id="ARBA00030854"/>
    </source>
</evidence>
<dbReference type="SUPFAM" id="SSF55620">
    <property type="entry name" value="Tetrahydrobiopterin biosynthesis enzymes-like"/>
    <property type="match status" value="1"/>
</dbReference>
<feature type="compositionally biased region" description="Low complexity" evidence="21">
    <location>
        <begin position="1"/>
        <end position="32"/>
    </location>
</feature>
<comment type="caution">
    <text evidence="23">The sequence shown here is derived from an EMBL/GenBank/DDBJ whole genome shotgun (WGS) entry which is preliminary data.</text>
</comment>
<evidence type="ECO:0000256" key="9">
    <source>
        <dbReference type="ARBA" id="ARBA00022679"/>
    </source>
</evidence>
<reference evidence="23 24" key="1">
    <citation type="submission" date="2016-10" db="EMBL/GenBank/DDBJ databases">
        <title>Genome sequencing of Aspergillus oryzae BCC7051.</title>
        <authorList>
            <person name="Thammarongtham C."/>
            <person name="Vorapreeda T."/>
            <person name="Nookaew I."/>
            <person name="Srisuk T."/>
            <person name="Land M."/>
            <person name="Jeennor S."/>
            <person name="Laoteng K."/>
        </authorList>
    </citation>
    <scope>NUCLEOTIDE SEQUENCE [LARGE SCALE GENOMIC DNA]</scope>
    <source>
        <strain evidence="23 24">BCC7051</strain>
    </source>
</reference>
<evidence type="ECO:0000256" key="11">
    <source>
        <dbReference type="ARBA" id="ARBA00022777"/>
    </source>
</evidence>
<dbReference type="FunFam" id="1.10.510.10:FF:000440">
    <property type="entry name" value="Serine/threonine-protein kinase bur1"/>
    <property type="match status" value="1"/>
</dbReference>
<dbReference type="PROSITE" id="PS50011">
    <property type="entry name" value="PROTEIN_KINASE_DOM"/>
    <property type="match status" value="1"/>
</dbReference>
<feature type="compositionally biased region" description="Basic and acidic residues" evidence="21">
    <location>
        <begin position="1224"/>
        <end position="1242"/>
    </location>
</feature>
<dbReference type="GO" id="GO:0046656">
    <property type="term" value="P:folic acid biosynthetic process"/>
    <property type="evidence" value="ECO:0007669"/>
    <property type="project" value="UniProtKB-KW"/>
</dbReference>
<dbReference type="FunFam" id="3.30.200.20:FF:000270">
    <property type="entry name" value="Serine/threonine-protein kinase bur1"/>
    <property type="match status" value="1"/>
</dbReference>
<dbReference type="GO" id="GO:0003934">
    <property type="term" value="F:GTP cyclohydrolase I activity"/>
    <property type="evidence" value="ECO:0007669"/>
    <property type="project" value="UniProtKB-EC"/>
</dbReference>
<keyword evidence="9" id="KW-0808">Transferase</keyword>
<dbReference type="Gene3D" id="1.10.286.10">
    <property type="match status" value="1"/>
</dbReference>
<evidence type="ECO:0000256" key="14">
    <source>
        <dbReference type="ARBA" id="ARBA00022909"/>
    </source>
</evidence>
<dbReference type="CDD" id="cd07840">
    <property type="entry name" value="STKc_CDK9_like"/>
    <property type="match status" value="1"/>
</dbReference>
<evidence type="ECO:0000313" key="24">
    <source>
        <dbReference type="Proteomes" id="UP000190312"/>
    </source>
</evidence>
<feature type="compositionally biased region" description="Polar residues" evidence="21">
    <location>
        <begin position="523"/>
        <end position="534"/>
    </location>
</feature>
<feature type="region of interest" description="Disordered" evidence="21">
    <location>
        <begin position="1912"/>
        <end position="1968"/>
    </location>
</feature>
<dbReference type="OrthoDB" id="4966at2759"/>
<dbReference type="CDD" id="cd00642">
    <property type="entry name" value="GTP_cyclohydro1"/>
    <property type="match status" value="1"/>
</dbReference>
<feature type="compositionally biased region" description="Basic and acidic residues" evidence="21">
    <location>
        <begin position="548"/>
        <end position="587"/>
    </location>
</feature>
<evidence type="ECO:0000256" key="20">
    <source>
        <dbReference type="PROSITE-ProRule" id="PRU10141"/>
    </source>
</evidence>
<evidence type="ECO:0000256" key="19">
    <source>
        <dbReference type="ARBA" id="ARBA00055676"/>
    </source>
</evidence>
<dbReference type="UniPathway" id="UPA00848">
    <property type="reaction ID" value="UER00151"/>
</dbReference>
<dbReference type="InterPro" id="IPR043134">
    <property type="entry name" value="GTP-CH-I_N"/>
</dbReference>
<dbReference type="Pfam" id="PF00069">
    <property type="entry name" value="Pkinase"/>
    <property type="match status" value="1"/>
</dbReference>
<dbReference type="Gene3D" id="1.10.510.10">
    <property type="entry name" value="Transferase(Phosphotransferase) domain 1"/>
    <property type="match status" value="1"/>
</dbReference>
<gene>
    <name evidence="23" type="ORF">OAory_01082580</name>
</gene>
<dbReference type="InterPro" id="IPR008271">
    <property type="entry name" value="Ser/Thr_kinase_AS"/>
</dbReference>
<evidence type="ECO:0000256" key="21">
    <source>
        <dbReference type="SAM" id="MobiDB-lite"/>
    </source>
</evidence>
<evidence type="ECO:0000256" key="12">
    <source>
        <dbReference type="ARBA" id="ARBA00022801"/>
    </source>
</evidence>
<dbReference type="VEuPathDB" id="FungiDB:AO090102000520"/>
<dbReference type="Gene3D" id="3.30.1130.10">
    <property type="match status" value="1"/>
</dbReference>
<evidence type="ECO:0000256" key="10">
    <source>
        <dbReference type="ARBA" id="ARBA00022741"/>
    </source>
</evidence>
<evidence type="ECO:0000256" key="17">
    <source>
        <dbReference type="ARBA" id="ARBA00047811"/>
    </source>
</evidence>
<proteinExistence type="inferred from homology"/>
<feature type="domain" description="Protein kinase" evidence="22">
    <location>
        <begin position="1603"/>
        <end position="1888"/>
    </location>
</feature>
<dbReference type="InterPro" id="IPR018234">
    <property type="entry name" value="GTP_CycHdrlase_I_CS"/>
</dbReference>
<keyword evidence="14" id="KW-0289">Folate biosynthesis</keyword>
<comment type="similarity">
    <text evidence="2">Belongs to the protein kinase superfamily. CMGC Ser/Thr protein kinase family. CDC2/CDKX subfamily.</text>
</comment>
<dbReference type="EC" id="3.5.4.16" evidence="5"/>
<sequence length="1968" mass="221811">MSSGSPQGPKPKSAVPPRLLNGSSSLNSNMNSRGARERESLNSSIRSSFAPRIPAEFNLPETVAHSVDESTHVTNESNTDSGAVKPSLNDPPRDPRDDARALTPPSTASRPASPYTLYPPIDFDGLSWPCPGTRARLESSPEETEERVQKLAGAVRTILECIGEDPEREGLRETPERYAKAMLYFTKGYEENVRDLVNGAVFHEDHDELVIVKDIEVFSLCEHHMVPFMGKMHIGYIPNRRVLGLSKLARLAEMFSRRLQVQERLTKQVALAISEVLKPLGVGVVMESSHLCMVMRGSLLTHVVTKRPNKMEALDDKDIEAAQTLIMLSAPSREQGPRCGQRTTSIEPRSSHPEGSTQSNTPHVRQGDYPTTTNSVHSSTSNPAQPTRQSSSGSHTIPALISTDTMTASDRTLQAYLIRQQLLAGIAPENMIPMRPPTTGQTQGRNQGIVNRPNNPSLVQITNNGISIPHVPPARFIGVLHPLPVQPTRNSRGPLSPQRQPIFRCGSNPDAGLRMQLIAGVRSETSQSRNTVSHEGSGALSGLQSEPHASERPRQPSEGDRVRRAETRRPSQRDSRLAVSHQQDRPQPRLQLFPTLSRGSISPLPANNNTMAHDTGNKSSNTTDLPHNGFDILLVFTYHQGLALELTMYLNGEDLIKLIATSKPFNQFVKRNYSDIIKRQATRDAPQSSQIFPFRCYPRLCIDDTNARRQLIPPRDTAGENDLAPSFCWLQMIIYREQTVKKIMEKMLVAGHGLPKPCEPAIKKLWFLMDIPDNRRREWTIMNRNLWQDIELFFAMLFIAQLDALLRKKRSNITGRLYHLLMAQPTMTVVWDVLRDVALRNEFDILKSFVRWKYTPLPHETDLYVYGVPPHEVGALQYEGYGRHERVTKIVQPDELILREMARRQLNLGDMYKDIFLMGNGARYYSRSAQAATSWVGEMKREADAQGVDWQNVVKLNYGERPATLQTNEIGKGTDLEDRTAIGGGRDIVNDNVVADPKGADPIIQDGRRHRVLSRKRITKNTVHTVNFPLIHTILWRLPGRSSGTTAEINHPPHPLHQNAKEHEVLHLGHIPAILFKNLLATRIVSRVTTLSEVFHINGAEDVSQVAVDQAEGHRDEGETAGRTRVVDEILPVKDTRNLPFVVRNLTTTPVVGYTAPILKTILDASRGTDLCLAIQQSPPIQSADNPLRSPSPPQPIPSFDVDTTSALVDGDVPRESVSMHGMRASDARDTKSSNPRSHLDTRQYSTSPQYVTPSNSYHGSPQSTSPYSGGRGGRNGQQPPHTGETLPTVLTWAQYLVVLLRTDSHPLVHRASFIKGKANFIPLRTIFPQALVEAIQVIAEIIRTKEAAVDSLLQVPKTTAMHPPHVAGTSQTPPPPTTSENQAPMGLDQGDITIRPSGQDHPMGEEKPESEIDDAQKMPPTNIGQPDTSATPNKGGKISFAFKAKTTPAPAPKPVPDLAQRMLAREPPPRVAEPPRNRMANGPPPKFKPEPRFDRRDRDRERERDRHRERDRDRGRNDRRDFRDPRGFRDPRDRREGRRDDHRFDHRHDRRRGDRRQDFRPERRRDRSPEPKKQPKVLVRPKPRPTIPEEFAKSDSVYYRKPGNESVIGAGTYGKVFKAIHVYTQRKVALKKIRMEGEKDGFPVTAVREIKLLQHLRNDNVVSLLEVMVERNECFMVFEYLSHDLTGLINHPTFTLTAAHKKDLAKQMFEGLSYLHHRGVLHRDIKAANILISNRGQLKYADFGLARFFSKSRQLDYTNRVITIWYRPPELLLGETRYGPAVDVWSAACVYVEMFTKKAVFPGEGGEISQMEKLYNCLGTPTRAEWPDIVEMPWFELMRPTERKRRVFEEVYGQILTPAALDLVSQIFRYDPTARPNAEEILAHPYFAEEEPRPQQAIELENIEGDWHEFESKALRKEKDREARRAEYQRDKEKRKAGTSAPPSERETKRTKQDAEDSQSSAQPTEQ</sequence>
<keyword evidence="8" id="KW-0021">Allosteric enzyme</keyword>
<feature type="compositionally biased region" description="Polar residues" evidence="21">
    <location>
        <begin position="341"/>
        <end position="363"/>
    </location>
</feature>
<feature type="compositionally biased region" description="Polar residues" evidence="21">
    <location>
        <begin position="1243"/>
        <end position="1268"/>
    </location>
</feature>
<dbReference type="PANTHER" id="PTHR24056">
    <property type="entry name" value="CELL DIVISION PROTEIN KINASE"/>
    <property type="match status" value="1"/>
</dbReference>
<keyword evidence="7" id="KW-0723">Serine/threonine-protein kinase</keyword>
<feature type="region of interest" description="Disordered" evidence="21">
    <location>
        <begin position="1362"/>
        <end position="1590"/>
    </location>
</feature>
<comment type="function">
    <text evidence="19">GTP cyclohydrolase 1 is the first enzyme in the biosynthetic pathway leading to folic acid.</text>
</comment>
<dbReference type="PROSITE" id="PS00859">
    <property type="entry name" value="GTP_CYCLOHYDROL_1_1"/>
    <property type="match status" value="1"/>
</dbReference>
<dbReference type="FunFam" id="3.30.1130.10:FF:000012">
    <property type="entry name" value="GTP cyclohydrolase 1"/>
    <property type="match status" value="1"/>
</dbReference>
<dbReference type="VEuPathDB" id="FungiDB:AO090102000518"/>
<evidence type="ECO:0000256" key="7">
    <source>
        <dbReference type="ARBA" id="ARBA00022527"/>
    </source>
</evidence>
<protein>
    <recommendedName>
        <fullName evidence="6">GTP cyclohydrolase 1</fullName>
        <ecNumber evidence="4">2.7.11.22</ecNumber>
        <ecNumber evidence="5">3.5.4.16</ecNumber>
    </recommendedName>
    <alternativeName>
        <fullName evidence="16">GTP cyclohydrolase I</fullName>
    </alternativeName>
</protein>
<feature type="compositionally biased region" description="Basic and acidic residues" evidence="21">
    <location>
        <begin position="1403"/>
        <end position="1417"/>
    </location>
</feature>